<evidence type="ECO:0000259" key="3">
    <source>
        <dbReference type="PROSITE" id="PS50113"/>
    </source>
</evidence>
<protein>
    <submittedName>
        <fullName evidence="6">PAS domain S-box-containing protein/diguanylate cyclase (GGDEF)-like protein</fullName>
    </submittedName>
</protein>
<proteinExistence type="predicted"/>
<reference evidence="7" key="1">
    <citation type="submission" date="2017-08" db="EMBL/GenBank/DDBJ databases">
        <authorList>
            <person name="Varghese N."/>
            <person name="Submissions S."/>
        </authorList>
    </citation>
    <scope>NUCLEOTIDE SEQUENCE [LARGE SCALE GENOMIC DNA]</scope>
    <source>
        <strain evidence="7">JA276</strain>
    </source>
</reference>
<dbReference type="EMBL" id="OBMT01000006">
    <property type="protein sequence ID" value="SOC08011.1"/>
    <property type="molecule type" value="Genomic_DNA"/>
</dbReference>
<feature type="domain" description="PAC" evidence="3">
    <location>
        <begin position="127"/>
        <end position="180"/>
    </location>
</feature>
<dbReference type="CDD" id="cd00130">
    <property type="entry name" value="PAS"/>
    <property type="match status" value="4"/>
</dbReference>
<gene>
    <name evidence="6" type="ORF">SAMN05877831_106119</name>
</gene>
<dbReference type="InterPro" id="IPR013655">
    <property type="entry name" value="PAS_fold_3"/>
</dbReference>
<sequence>MSSAGELTGKGRRVQDLRDAGITDEPGHDAPLALAAKPRPIPEREVVLPEVEALWRAVSTPAEIGHWYYEIATRRMWATESYFSLLGFEPGEVTLDLAWLRARLHPEDRAATIAAMEALLDDRSARFEIDYRLACKDGRWKWFHACGRKLRPSESQPGRLICGSLTDIDARMSAEVRLAQALAEVEEARMRAEEGEALLRTSASAGRIAHWRLVCGDAPGWAPDDAYHLLGYEPGEVPATLKGLRALIHPEDLPATMFDMAEVIEGRATVFQREHRLRHHDGSYHWYRTVGRRIERDALGLAPLLTGAHIDIDELKRSESRTAEMAQALQIAHDTIDAVAQNSPGALFEFRWGGSRPIFAFFTRQMARLLGVDAADLRASSDTYFRYVPPEDAAEVRAAYARSCVALERVEFRHRVEHPTKGRIWLHVDANPVARADGSVAWFGKIMDITAPLEMEHRAASAAAEVAAAHAQLSTISNLVQVGLFEWRQFPDGHSAFAYANDHLCDMIGVARTRIDRLTNGFVDLLPARERAACIARREACAKTLSVWQMRMRLSHPRRGPVWLAGSATPRIEADGTLVWTGALHDITNDVRREEELQQAHRLSEEMRAENERQALHDGLTGLPNRRYYDRFVKELQMRARHAVGPGGALIRLDLDHFKHINDTLGHPAGDAVLRHVAEVLRAHLRPGDLAARIGGDEFSLVLAPEEAGGDLRAAARSRAEAIRTRIAVPFEIDGRPLRLTASFGIAYAADLTGTEDDLQIWADAALYRAKESGRNRIEVFTGTVAAEIRSAWQLSVAFRAALENDEFVPFFQPQICARTGNLVGVEALVRWRHPTLGLLRPGQFMPVAEQLRLVPELDRIVMQKSAPVLERWREKGLIVPRISFNVSSGHLHDPEVLCAAQRMAGGETRVAFELVESILVEEESETFRRHLEAIRALGIDIEIDDFGSGHASILGLMQIAPTALKIDRRIVAPIVEDPGARRMVKMIVDLATSQNVRTVAEGVETAEQARLLREMGCDVLQGFLYAEPLDEAELPRHLRAMVWYHDPLEEPAPAADPAARRSA</sequence>
<evidence type="ECO:0000313" key="7">
    <source>
        <dbReference type="Proteomes" id="UP000219111"/>
    </source>
</evidence>
<dbReference type="PROSITE" id="PS50887">
    <property type="entry name" value="GGDEF"/>
    <property type="match status" value="1"/>
</dbReference>
<dbReference type="SMART" id="SM00086">
    <property type="entry name" value="PAC"/>
    <property type="match status" value="4"/>
</dbReference>
<keyword evidence="1" id="KW-0175">Coiled coil</keyword>
<dbReference type="GO" id="GO:0003824">
    <property type="term" value="F:catalytic activity"/>
    <property type="evidence" value="ECO:0007669"/>
    <property type="project" value="UniProtKB-ARBA"/>
</dbReference>
<accession>A0A285SJN5</accession>
<feature type="domain" description="PAC" evidence="3">
    <location>
        <begin position="271"/>
        <end position="324"/>
    </location>
</feature>
<dbReference type="InterPro" id="IPR000014">
    <property type="entry name" value="PAS"/>
</dbReference>
<dbReference type="SUPFAM" id="SSF55785">
    <property type="entry name" value="PYP-like sensor domain (PAS domain)"/>
    <property type="match status" value="4"/>
</dbReference>
<dbReference type="Gene3D" id="3.30.450.20">
    <property type="entry name" value="PAS domain"/>
    <property type="match status" value="4"/>
</dbReference>
<dbReference type="InterPro" id="IPR052155">
    <property type="entry name" value="Biofilm_reg_signaling"/>
</dbReference>
<dbReference type="InterPro" id="IPR001610">
    <property type="entry name" value="PAC"/>
</dbReference>
<dbReference type="SUPFAM" id="SSF141868">
    <property type="entry name" value="EAL domain-like"/>
    <property type="match status" value="1"/>
</dbReference>
<dbReference type="Gene3D" id="3.30.70.270">
    <property type="match status" value="1"/>
</dbReference>
<evidence type="ECO:0000259" key="2">
    <source>
        <dbReference type="PROSITE" id="PS50112"/>
    </source>
</evidence>
<dbReference type="NCBIfam" id="TIGR00229">
    <property type="entry name" value="sensory_box"/>
    <property type="match status" value="1"/>
</dbReference>
<evidence type="ECO:0000313" key="6">
    <source>
        <dbReference type="EMBL" id="SOC08011.1"/>
    </source>
</evidence>
<feature type="domain" description="EAL" evidence="4">
    <location>
        <begin position="792"/>
        <end position="1043"/>
    </location>
</feature>
<keyword evidence="7" id="KW-1185">Reference proteome</keyword>
<dbReference type="SUPFAM" id="SSF55073">
    <property type="entry name" value="Nucleotide cyclase"/>
    <property type="match status" value="1"/>
</dbReference>
<dbReference type="FunFam" id="3.30.70.270:FF:000001">
    <property type="entry name" value="Diguanylate cyclase domain protein"/>
    <property type="match status" value="1"/>
</dbReference>
<dbReference type="InterPro" id="IPR000160">
    <property type="entry name" value="GGDEF_dom"/>
</dbReference>
<feature type="domain" description="GGDEF" evidence="5">
    <location>
        <begin position="646"/>
        <end position="783"/>
    </location>
</feature>
<dbReference type="AlphaFoldDB" id="A0A285SJN5"/>
<organism evidence="6 7">
    <name type="scientific">Rhodobacter maris</name>
    <dbReference type="NCBI Taxonomy" id="446682"/>
    <lineage>
        <taxon>Bacteria</taxon>
        <taxon>Pseudomonadati</taxon>
        <taxon>Pseudomonadota</taxon>
        <taxon>Alphaproteobacteria</taxon>
        <taxon>Rhodobacterales</taxon>
        <taxon>Rhodobacter group</taxon>
        <taxon>Rhodobacter</taxon>
    </lineage>
</organism>
<name>A0A285SJN5_9RHOB</name>
<dbReference type="SMART" id="SM00267">
    <property type="entry name" value="GGDEF"/>
    <property type="match status" value="1"/>
</dbReference>
<dbReference type="OrthoDB" id="9814202at2"/>
<dbReference type="Pfam" id="PF08447">
    <property type="entry name" value="PAS_3"/>
    <property type="match status" value="3"/>
</dbReference>
<dbReference type="SMART" id="SM00052">
    <property type="entry name" value="EAL"/>
    <property type="match status" value="1"/>
</dbReference>
<dbReference type="NCBIfam" id="TIGR00254">
    <property type="entry name" value="GGDEF"/>
    <property type="match status" value="1"/>
</dbReference>
<dbReference type="Pfam" id="PF00563">
    <property type="entry name" value="EAL"/>
    <property type="match status" value="1"/>
</dbReference>
<dbReference type="InterPro" id="IPR001633">
    <property type="entry name" value="EAL_dom"/>
</dbReference>
<dbReference type="InterPro" id="IPR029787">
    <property type="entry name" value="Nucleotide_cyclase"/>
</dbReference>
<dbReference type="Proteomes" id="UP000219111">
    <property type="component" value="Unassembled WGS sequence"/>
</dbReference>
<dbReference type="InterPro" id="IPR035965">
    <property type="entry name" value="PAS-like_dom_sf"/>
</dbReference>
<feature type="domain" description="PAS" evidence="2">
    <location>
        <begin position="76"/>
        <end position="123"/>
    </location>
</feature>
<dbReference type="PROSITE" id="PS50113">
    <property type="entry name" value="PAC"/>
    <property type="match status" value="2"/>
</dbReference>
<evidence type="ECO:0000259" key="4">
    <source>
        <dbReference type="PROSITE" id="PS50883"/>
    </source>
</evidence>
<dbReference type="InterPro" id="IPR043128">
    <property type="entry name" value="Rev_trsase/Diguanyl_cyclase"/>
</dbReference>
<dbReference type="CDD" id="cd01948">
    <property type="entry name" value="EAL"/>
    <property type="match status" value="1"/>
</dbReference>
<evidence type="ECO:0000259" key="5">
    <source>
        <dbReference type="PROSITE" id="PS50887"/>
    </source>
</evidence>
<dbReference type="PROSITE" id="PS50112">
    <property type="entry name" value="PAS"/>
    <property type="match status" value="1"/>
</dbReference>
<feature type="coiled-coil region" evidence="1">
    <location>
        <begin position="171"/>
        <end position="198"/>
    </location>
</feature>
<evidence type="ECO:0000256" key="1">
    <source>
        <dbReference type="SAM" id="Coils"/>
    </source>
</evidence>
<dbReference type="Pfam" id="PF13426">
    <property type="entry name" value="PAS_9"/>
    <property type="match status" value="1"/>
</dbReference>
<dbReference type="InterPro" id="IPR035919">
    <property type="entry name" value="EAL_sf"/>
</dbReference>
<dbReference type="InterPro" id="IPR000700">
    <property type="entry name" value="PAS-assoc_C"/>
</dbReference>
<dbReference type="CDD" id="cd01949">
    <property type="entry name" value="GGDEF"/>
    <property type="match status" value="1"/>
</dbReference>
<dbReference type="PANTHER" id="PTHR44757">
    <property type="entry name" value="DIGUANYLATE CYCLASE DGCP"/>
    <property type="match status" value="1"/>
</dbReference>
<dbReference type="Pfam" id="PF00990">
    <property type="entry name" value="GGDEF"/>
    <property type="match status" value="1"/>
</dbReference>
<dbReference type="Gene3D" id="3.20.20.450">
    <property type="entry name" value="EAL domain"/>
    <property type="match status" value="1"/>
</dbReference>
<dbReference type="PANTHER" id="PTHR44757:SF2">
    <property type="entry name" value="BIOFILM ARCHITECTURE MAINTENANCE PROTEIN MBAA"/>
    <property type="match status" value="1"/>
</dbReference>
<dbReference type="PROSITE" id="PS50883">
    <property type="entry name" value="EAL"/>
    <property type="match status" value="1"/>
</dbReference>